<protein>
    <submittedName>
        <fullName evidence="1">Uncharacterized protein</fullName>
    </submittedName>
</protein>
<evidence type="ECO:0000313" key="1">
    <source>
        <dbReference type="EMBL" id="KAF2477815.1"/>
    </source>
</evidence>
<dbReference type="Proteomes" id="UP000799755">
    <property type="component" value="Unassembled WGS sequence"/>
</dbReference>
<organism evidence="1 2">
    <name type="scientific">Lindgomyces ingoldianus</name>
    <dbReference type="NCBI Taxonomy" id="673940"/>
    <lineage>
        <taxon>Eukaryota</taxon>
        <taxon>Fungi</taxon>
        <taxon>Dikarya</taxon>
        <taxon>Ascomycota</taxon>
        <taxon>Pezizomycotina</taxon>
        <taxon>Dothideomycetes</taxon>
        <taxon>Pleosporomycetidae</taxon>
        <taxon>Pleosporales</taxon>
        <taxon>Lindgomycetaceae</taxon>
        <taxon>Lindgomyces</taxon>
    </lineage>
</organism>
<reference evidence="1" key="1">
    <citation type="journal article" date="2020" name="Stud. Mycol.">
        <title>101 Dothideomycetes genomes: a test case for predicting lifestyles and emergence of pathogens.</title>
        <authorList>
            <person name="Haridas S."/>
            <person name="Albert R."/>
            <person name="Binder M."/>
            <person name="Bloem J."/>
            <person name="Labutti K."/>
            <person name="Salamov A."/>
            <person name="Andreopoulos B."/>
            <person name="Baker S."/>
            <person name="Barry K."/>
            <person name="Bills G."/>
            <person name="Bluhm B."/>
            <person name="Cannon C."/>
            <person name="Castanera R."/>
            <person name="Culley D."/>
            <person name="Daum C."/>
            <person name="Ezra D."/>
            <person name="Gonzalez J."/>
            <person name="Henrissat B."/>
            <person name="Kuo A."/>
            <person name="Liang C."/>
            <person name="Lipzen A."/>
            <person name="Lutzoni F."/>
            <person name="Magnuson J."/>
            <person name="Mondo S."/>
            <person name="Nolan M."/>
            <person name="Ohm R."/>
            <person name="Pangilinan J."/>
            <person name="Park H.-J."/>
            <person name="Ramirez L."/>
            <person name="Alfaro M."/>
            <person name="Sun H."/>
            <person name="Tritt A."/>
            <person name="Yoshinaga Y."/>
            <person name="Zwiers L.-H."/>
            <person name="Turgeon B."/>
            <person name="Goodwin S."/>
            <person name="Spatafora J."/>
            <person name="Crous P."/>
            <person name="Grigoriev I."/>
        </authorList>
    </citation>
    <scope>NUCLEOTIDE SEQUENCE</scope>
    <source>
        <strain evidence="1">ATCC 200398</strain>
    </source>
</reference>
<accession>A0ACB6RHL0</accession>
<comment type="caution">
    <text evidence="1">The sequence shown here is derived from an EMBL/GenBank/DDBJ whole genome shotgun (WGS) entry which is preliminary data.</text>
</comment>
<keyword evidence="2" id="KW-1185">Reference proteome</keyword>
<proteinExistence type="predicted"/>
<gene>
    <name evidence="1" type="ORF">BDR25DRAFT_338554</name>
</gene>
<sequence>MVVEPLICALTETTNKNASKQAVPGKGSPRSASESPPAKPEKTPDLATKATSGDQGLMPHSTTTRSSVTEGFVKKIVDDAVSWAEEKFEKLSVEQGQGVGPYASPATCAPSDLDPIASGVLPAMPGHNVCKDATGKGSGKYNNKGRDGMEEKGNGK</sequence>
<evidence type="ECO:0000313" key="2">
    <source>
        <dbReference type="Proteomes" id="UP000799755"/>
    </source>
</evidence>
<name>A0ACB6RHL0_9PLEO</name>
<dbReference type="EMBL" id="MU003492">
    <property type="protein sequence ID" value="KAF2477815.1"/>
    <property type="molecule type" value="Genomic_DNA"/>
</dbReference>